<dbReference type="GO" id="GO:0005506">
    <property type="term" value="F:iron ion binding"/>
    <property type="evidence" value="ECO:0007669"/>
    <property type="project" value="InterPro"/>
</dbReference>
<dbReference type="EMBL" id="JARYMX010000002">
    <property type="protein sequence ID" value="KAJ9560026.1"/>
    <property type="molecule type" value="Genomic_DNA"/>
</dbReference>
<evidence type="ECO:0000256" key="3">
    <source>
        <dbReference type="ARBA" id="ARBA00023002"/>
    </source>
</evidence>
<feature type="binding site" description="axial binding residue" evidence="6">
    <location>
        <position position="140"/>
    </location>
    <ligand>
        <name>heme</name>
        <dbReference type="ChEBI" id="CHEBI:30413"/>
    </ligand>
    <ligandPart>
        <name>Fe</name>
        <dbReference type="ChEBI" id="CHEBI:18248"/>
    </ligandPart>
</feature>
<dbReference type="GO" id="GO:0016705">
    <property type="term" value="F:oxidoreductase activity, acting on paired donors, with incorporation or reduction of molecular oxygen"/>
    <property type="evidence" value="ECO:0007669"/>
    <property type="project" value="InterPro"/>
</dbReference>
<keyword evidence="3 7" id="KW-0560">Oxidoreductase</keyword>
<keyword evidence="9" id="KW-1185">Reference proteome</keyword>
<keyword evidence="1 6" id="KW-0349">Heme</keyword>
<dbReference type="PRINTS" id="PR00463">
    <property type="entry name" value="EP450I"/>
</dbReference>
<keyword evidence="2 6" id="KW-0479">Metal-binding</keyword>
<comment type="caution">
    <text evidence="8">The sequence shown here is derived from an EMBL/GenBank/DDBJ whole genome shotgun (WGS) entry which is preliminary data.</text>
</comment>
<dbReference type="PANTHER" id="PTHR47947">
    <property type="entry name" value="CYTOCHROME P450 82C3-RELATED"/>
    <property type="match status" value="1"/>
</dbReference>
<evidence type="ECO:0000256" key="4">
    <source>
        <dbReference type="ARBA" id="ARBA00023004"/>
    </source>
</evidence>
<dbReference type="AlphaFoldDB" id="A0AA38TTE1"/>
<reference evidence="8" key="1">
    <citation type="submission" date="2023-03" db="EMBL/GenBank/DDBJ databases">
        <title>Chromosome-scale reference genome and RAD-based genetic map of yellow starthistle (Centaurea solstitialis) reveal putative structural variation and QTLs associated with invader traits.</title>
        <authorList>
            <person name="Reatini B."/>
            <person name="Cang F.A."/>
            <person name="Jiang Q."/>
            <person name="Mckibben M.T.W."/>
            <person name="Barker M.S."/>
            <person name="Rieseberg L.H."/>
            <person name="Dlugosch K.M."/>
        </authorList>
    </citation>
    <scope>NUCLEOTIDE SEQUENCE</scope>
    <source>
        <strain evidence="8">CAN-66</strain>
        <tissue evidence="8">Leaf</tissue>
    </source>
</reference>
<evidence type="ECO:0000313" key="9">
    <source>
        <dbReference type="Proteomes" id="UP001172457"/>
    </source>
</evidence>
<sequence length="204" mass="22602">MLAGGTGTSISTMEWAMSLLLNNPSVLIKAQAEIDKYVGQDRLIQESDMTNLPYLGCIIKETMRMFPPGPLLPHESAKDCKVGGYHIPSGTMLLVNVWGIQNDPTIWGDPETFRPERFEGLEGYRDGFKYMPFGFGRRSCPGEGMANRTVAIGLGSLIQCFEWERTTESKVDLSEGVGITMPKAINLEAICRPRSTMLKLLSHL</sequence>
<dbReference type="GO" id="GO:0020037">
    <property type="term" value="F:heme binding"/>
    <property type="evidence" value="ECO:0007669"/>
    <property type="project" value="InterPro"/>
</dbReference>
<dbReference type="PANTHER" id="PTHR47947:SF24">
    <property type="entry name" value="ISOFLAVONE 2'-HYDROXYLASE-LIKE"/>
    <property type="match status" value="1"/>
</dbReference>
<dbReference type="Gene3D" id="1.10.630.10">
    <property type="entry name" value="Cytochrome P450"/>
    <property type="match status" value="1"/>
</dbReference>
<dbReference type="InterPro" id="IPR002401">
    <property type="entry name" value="Cyt_P450_E_grp-I"/>
</dbReference>
<name>A0AA38TTE1_9ASTR</name>
<dbReference type="GO" id="GO:0004497">
    <property type="term" value="F:monooxygenase activity"/>
    <property type="evidence" value="ECO:0007669"/>
    <property type="project" value="UniProtKB-KW"/>
</dbReference>
<dbReference type="InterPro" id="IPR017972">
    <property type="entry name" value="Cyt_P450_CS"/>
</dbReference>
<evidence type="ECO:0000256" key="7">
    <source>
        <dbReference type="RuleBase" id="RU000461"/>
    </source>
</evidence>
<organism evidence="8 9">
    <name type="scientific">Centaurea solstitialis</name>
    <name type="common">yellow star-thistle</name>
    <dbReference type="NCBI Taxonomy" id="347529"/>
    <lineage>
        <taxon>Eukaryota</taxon>
        <taxon>Viridiplantae</taxon>
        <taxon>Streptophyta</taxon>
        <taxon>Embryophyta</taxon>
        <taxon>Tracheophyta</taxon>
        <taxon>Spermatophyta</taxon>
        <taxon>Magnoliopsida</taxon>
        <taxon>eudicotyledons</taxon>
        <taxon>Gunneridae</taxon>
        <taxon>Pentapetalae</taxon>
        <taxon>asterids</taxon>
        <taxon>campanulids</taxon>
        <taxon>Asterales</taxon>
        <taxon>Asteraceae</taxon>
        <taxon>Carduoideae</taxon>
        <taxon>Cardueae</taxon>
        <taxon>Centaureinae</taxon>
        <taxon>Centaurea</taxon>
    </lineage>
</organism>
<dbReference type="InterPro" id="IPR001128">
    <property type="entry name" value="Cyt_P450"/>
</dbReference>
<evidence type="ECO:0008006" key="10">
    <source>
        <dbReference type="Google" id="ProtNLM"/>
    </source>
</evidence>
<dbReference type="PRINTS" id="PR00385">
    <property type="entry name" value="P450"/>
</dbReference>
<evidence type="ECO:0000256" key="6">
    <source>
        <dbReference type="PIRSR" id="PIRSR602401-1"/>
    </source>
</evidence>
<evidence type="ECO:0000313" key="8">
    <source>
        <dbReference type="EMBL" id="KAJ9560026.1"/>
    </source>
</evidence>
<comment type="cofactor">
    <cofactor evidence="6">
        <name>heme</name>
        <dbReference type="ChEBI" id="CHEBI:30413"/>
    </cofactor>
</comment>
<evidence type="ECO:0000256" key="1">
    <source>
        <dbReference type="ARBA" id="ARBA00022617"/>
    </source>
</evidence>
<proteinExistence type="inferred from homology"/>
<dbReference type="PROSITE" id="PS00086">
    <property type="entry name" value="CYTOCHROME_P450"/>
    <property type="match status" value="1"/>
</dbReference>
<keyword evidence="5 7" id="KW-0503">Monooxygenase</keyword>
<dbReference type="SUPFAM" id="SSF48264">
    <property type="entry name" value="Cytochrome P450"/>
    <property type="match status" value="1"/>
</dbReference>
<dbReference type="InterPro" id="IPR050651">
    <property type="entry name" value="Plant_Cytochrome_P450_Monoox"/>
</dbReference>
<comment type="similarity">
    <text evidence="7">Belongs to the cytochrome P450 family.</text>
</comment>
<evidence type="ECO:0000256" key="2">
    <source>
        <dbReference type="ARBA" id="ARBA00022723"/>
    </source>
</evidence>
<dbReference type="InterPro" id="IPR036396">
    <property type="entry name" value="Cyt_P450_sf"/>
</dbReference>
<dbReference type="Pfam" id="PF00067">
    <property type="entry name" value="p450"/>
    <property type="match status" value="1"/>
</dbReference>
<keyword evidence="4 6" id="KW-0408">Iron</keyword>
<dbReference type="Proteomes" id="UP001172457">
    <property type="component" value="Chromosome 2"/>
</dbReference>
<accession>A0AA38TTE1</accession>
<evidence type="ECO:0000256" key="5">
    <source>
        <dbReference type="ARBA" id="ARBA00023033"/>
    </source>
</evidence>
<gene>
    <name evidence="8" type="ORF">OSB04_005186</name>
</gene>
<protein>
    <recommendedName>
        <fullName evidence="10">Cytochrome P450</fullName>
    </recommendedName>
</protein>